<dbReference type="InterPro" id="IPR050834">
    <property type="entry name" value="Glycosyltransf_2"/>
</dbReference>
<dbReference type="PANTHER" id="PTHR43685:SF2">
    <property type="entry name" value="GLYCOSYLTRANSFERASE 2-LIKE DOMAIN-CONTAINING PROTEIN"/>
    <property type="match status" value="1"/>
</dbReference>
<protein>
    <submittedName>
        <fullName evidence="2">Glycosyl transferase</fullName>
    </submittedName>
</protein>
<dbReference type="Pfam" id="PF00535">
    <property type="entry name" value="Glycos_transf_2"/>
    <property type="match status" value="1"/>
</dbReference>
<feature type="domain" description="Glycosyltransferase 2-like" evidence="1">
    <location>
        <begin position="10"/>
        <end position="52"/>
    </location>
</feature>
<dbReference type="Proteomes" id="UP000236598">
    <property type="component" value="Unassembled WGS sequence"/>
</dbReference>
<dbReference type="CDD" id="cd00761">
    <property type="entry name" value="Glyco_tranf_GTA_type"/>
    <property type="match status" value="1"/>
</dbReference>
<gene>
    <name evidence="2" type="ORF">C2M16_00005</name>
</gene>
<dbReference type="PANTHER" id="PTHR43685">
    <property type="entry name" value="GLYCOSYLTRANSFERASE"/>
    <property type="match status" value="1"/>
</dbReference>
<keyword evidence="2" id="KW-0808">Transferase</keyword>
<feature type="non-terminal residue" evidence="2">
    <location>
        <position position="52"/>
    </location>
</feature>
<dbReference type="Gene3D" id="3.90.550.10">
    <property type="entry name" value="Spore Coat Polysaccharide Biosynthesis Protein SpsA, Chain A"/>
    <property type="match status" value="1"/>
</dbReference>
<sequence>MSEKESIAVSVIIPVHNAAGYISDTLSTVLSQTLNDIEIIIVNDCSDDNTLE</sequence>
<dbReference type="RefSeq" id="WP_141218811.1">
    <property type="nucleotide sequence ID" value="NZ_PPHQ01000001.1"/>
</dbReference>
<comment type="caution">
    <text evidence="2">The sequence shown here is derived from an EMBL/GenBank/DDBJ whole genome shotgun (WGS) entry which is preliminary data.</text>
</comment>
<name>A0A2K3TYY7_ECOLX</name>
<evidence type="ECO:0000259" key="1">
    <source>
        <dbReference type="Pfam" id="PF00535"/>
    </source>
</evidence>
<reference evidence="2 3" key="1">
    <citation type="submission" date="2018-01" db="EMBL/GenBank/DDBJ databases">
        <title>Draft Genomic Sequencing Of Potential Extraintestinal Pathogenic Escherichia coli B8S18 Isolated From Retail Chicken Skin.</title>
        <authorList>
            <person name="Xu A."/>
            <person name="Tilman S."/>
            <person name="Wisser-Parker K."/>
            <person name="Sheen S."/>
            <person name="Sommers C."/>
        </authorList>
    </citation>
    <scope>NUCLEOTIDE SEQUENCE [LARGE SCALE GENOMIC DNA]</scope>
    <source>
        <strain evidence="2 3">B8S18Com</strain>
    </source>
</reference>
<accession>A0A2K3TYY7</accession>
<dbReference type="GO" id="GO:0016740">
    <property type="term" value="F:transferase activity"/>
    <property type="evidence" value="ECO:0007669"/>
    <property type="project" value="UniProtKB-KW"/>
</dbReference>
<dbReference type="InterPro" id="IPR001173">
    <property type="entry name" value="Glyco_trans_2-like"/>
</dbReference>
<evidence type="ECO:0000313" key="3">
    <source>
        <dbReference type="Proteomes" id="UP000236598"/>
    </source>
</evidence>
<dbReference type="SUPFAM" id="SSF53448">
    <property type="entry name" value="Nucleotide-diphospho-sugar transferases"/>
    <property type="match status" value="1"/>
</dbReference>
<organism evidence="2 3">
    <name type="scientific">Escherichia coli</name>
    <dbReference type="NCBI Taxonomy" id="562"/>
    <lineage>
        <taxon>Bacteria</taxon>
        <taxon>Pseudomonadati</taxon>
        <taxon>Pseudomonadota</taxon>
        <taxon>Gammaproteobacteria</taxon>
        <taxon>Enterobacterales</taxon>
        <taxon>Enterobacteriaceae</taxon>
        <taxon>Escherichia</taxon>
    </lineage>
</organism>
<evidence type="ECO:0000313" key="2">
    <source>
        <dbReference type="EMBL" id="PNY69495.1"/>
    </source>
</evidence>
<dbReference type="InterPro" id="IPR029044">
    <property type="entry name" value="Nucleotide-diphossugar_trans"/>
</dbReference>
<dbReference type="AlphaFoldDB" id="A0A2K3TYY7"/>
<proteinExistence type="predicted"/>
<dbReference type="EMBL" id="PPHQ01000001">
    <property type="protein sequence ID" value="PNY69495.1"/>
    <property type="molecule type" value="Genomic_DNA"/>
</dbReference>